<reference evidence="2" key="1">
    <citation type="submission" date="2021-01" db="EMBL/GenBank/DDBJ databases">
        <title>Ramlibacter sp. strain AW1 16S ribosomal RNA gene Genome sequencing and assembly.</title>
        <authorList>
            <person name="Kang M."/>
        </authorList>
    </citation>
    <scope>NUCLEOTIDE SEQUENCE</scope>
    <source>
        <strain evidence="2">AW1</strain>
    </source>
</reference>
<feature type="domain" description="Zinc-ribbon" evidence="1">
    <location>
        <begin position="3"/>
        <end position="102"/>
    </location>
</feature>
<sequence>MKLFNCQVCGQALYFENDRCLGCASRVAFLPDGLAMAAIEPAREGGEEWQVRPGTGHRGGPPRYRLCRNAQEHGICNFCVPVHDPNTYCVACRLTRVLPDLSREGNLQRWYAIEVAKRRLFYTLARLGLIAVDPPPGHVEKLSFEFLQDQPGQAVMTGHADGLITLNVAEADDDERARRRVQLHEPYRTLLGHLRHESGHYYWDLLIRDGGRTEGFRAVFGDESADYGEALRRHYETGGCPPSWQAAHVSAYATSHPWEDWAETWAHYLHMVDLVETAGAHQTRVALPAGGGPHDTPEVIDPFEATGVEFDDLVRRWAPLTLLVNSLNRSLGQPDAYPFALSPGALRKLRYVHDVIEAVRLAGHVPHAAA</sequence>
<dbReference type="PIRSF" id="PIRSF012641">
    <property type="entry name" value="UCP012641"/>
    <property type="match status" value="1"/>
</dbReference>
<dbReference type="InterPro" id="IPR031321">
    <property type="entry name" value="UCP012641"/>
</dbReference>
<dbReference type="InterPro" id="IPR011201">
    <property type="entry name" value="Zinc-ribbon_6_bact"/>
</dbReference>
<evidence type="ECO:0000259" key="1">
    <source>
        <dbReference type="Pfam" id="PF10005"/>
    </source>
</evidence>
<organism evidence="2 3">
    <name type="scientific">Ramlibacter aurantiacus</name>
    <dbReference type="NCBI Taxonomy" id="2801330"/>
    <lineage>
        <taxon>Bacteria</taxon>
        <taxon>Pseudomonadati</taxon>
        <taxon>Pseudomonadota</taxon>
        <taxon>Betaproteobacteria</taxon>
        <taxon>Burkholderiales</taxon>
        <taxon>Comamonadaceae</taxon>
        <taxon>Ramlibacter</taxon>
    </lineage>
</organism>
<dbReference type="Proteomes" id="UP000613011">
    <property type="component" value="Unassembled WGS sequence"/>
</dbReference>
<dbReference type="EMBL" id="JAEQNA010000001">
    <property type="protein sequence ID" value="MBL0418992.1"/>
    <property type="molecule type" value="Genomic_DNA"/>
</dbReference>
<comment type="caution">
    <text evidence="2">The sequence shown here is derived from an EMBL/GenBank/DDBJ whole genome shotgun (WGS) entry which is preliminary data.</text>
</comment>
<evidence type="ECO:0000313" key="3">
    <source>
        <dbReference type="Proteomes" id="UP000613011"/>
    </source>
</evidence>
<dbReference type="Pfam" id="PF10005">
    <property type="entry name" value="Zn_ribbon_DZR_6"/>
    <property type="match status" value="1"/>
</dbReference>
<keyword evidence="3" id="KW-1185">Reference proteome</keyword>
<proteinExistence type="predicted"/>
<accession>A0A936ZDL4</accession>
<dbReference type="RefSeq" id="WP_201682054.1">
    <property type="nucleotide sequence ID" value="NZ_JAEQNA010000001.1"/>
</dbReference>
<evidence type="ECO:0000313" key="2">
    <source>
        <dbReference type="EMBL" id="MBL0418992.1"/>
    </source>
</evidence>
<protein>
    <submittedName>
        <fullName evidence="2">Zinc-binding peptidase</fullName>
    </submittedName>
</protein>
<dbReference type="AlphaFoldDB" id="A0A936ZDL4"/>
<gene>
    <name evidence="2" type="ORF">JI739_01410</name>
</gene>
<name>A0A936ZDL4_9BURK</name>
<dbReference type="Pfam" id="PF15887">
    <property type="entry name" value="Peptidase_Mx"/>
    <property type="match status" value="1"/>
</dbReference>